<feature type="domain" description="FAD-binding PCMH-type" evidence="23">
    <location>
        <begin position="269"/>
        <end position="456"/>
    </location>
</feature>
<evidence type="ECO:0000256" key="3">
    <source>
        <dbReference type="ARBA" id="ARBA00006849"/>
    </source>
</evidence>
<evidence type="ECO:0000259" key="22">
    <source>
        <dbReference type="PROSITE" id="PS51085"/>
    </source>
</evidence>
<dbReference type="InterPro" id="IPR005107">
    <property type="entry name" value="CO_DH_flav_C"/>
</dbReference>
<protein>
    <recommendedName>
        <fullName evidence="4">xanthine dehydrogenase</fullName>
        <ecNumber evidence="4">1.17.1.4</ecNumber>
    </recommendedName>
</protein>
<dbReference type="Pfam" id="PF00941">
    <property type="entry name" value="FAD_binding_5"/>
    <property type="match status" value="1"/>
</dbReference>
<dbReference type="SUPFAM" id="SSF56176">
    <property type="entry name" value="FAD-binding/transporter-associated domain-like"/>
    <property type="match status" value="1"/>
</dbReference>
<evidence type="ECO:0000256" key="19">
    <source>
        <dbReference type="PIRSR" id="PIRSR000127-2"/>
    </source>
</evidence>
<evidence type="ECO:0000256" key="10">
    <source>
        <dbReference type="ARBA" id="ARBA00023002"/>
    </source>
</evidence>
<comment type="subcellular location">
    <subcellularLocation>
        <location evidence="2">Peroxisome</location>
    </subcellularLocation>
</comment>
<evidence type="ECO:0000256" key="13">
    <source>
        <dbReference type="ARBA" id="ARBA00023027"/>
    </source>
</evidence>
<dbReference type="SMART" id="SM01092">
    <property type="entry name" value="CO_deh_flav_C"/>
    <property type="match status" value="1"/>
</dbReference>
<evidence type="ECO:0000256" key="9">
    <source>
        <dbReference type="ARBA" id="ARBA00022827"/>
    </source>
</evidence>
<dbReference type="SUPFAM" id="SSF54665">
    <property type="entry name" value="CO dehydrogenase molybdoprotein N-domain-like"/>
    <property type="match status" value="1"/>
</dbReference>
<dbReference type="Pfam" id="PF02738">
    <property type="entry name" value="MoCoBD_1"/>
    <property type="match status" value="1"/>
</dbReference>
<feature type="binding site" evidence="20">
    <location>
        <position position="131"/>
    </location>
    <ligand>
        <name>[2Fe-2S] cluster</name>
        <dbReference type="ChEBI" id="CHEBI:190135"/>
        <label>1</label>
    </ligand>
</feature>
<dbReference type="InterPro" id="IPR008274">
    <property type="entry name" value="AldOxase/xan_DH_MoCoBD1"/>
</dbReference>
<dbReference type="GO" id="GO:0071949">
    <property type="term" value="F:FAD binding"/>
    <property type="evidence" value="ECO:0007669"/>
    <property type="project" value="InterPro"/>
</dbReference>
<sequence length="1377" mass="149996">MLLLSMLLLSIHSLIAKEMTSSKIPRRRGRIDMAPPAGAVEVATGSKIDGLALKDAGIQKDLYLFVNGKEYKLKPMQDFQPDQTLLTWLRSVGLTGTKLGCGEGGCGACTVSSSHYDPASQKVVHRAVNACITPVCAMEGCHVVTVEGIGNSKIGLHPVQKRLSDKHGSQCGFCTPGFVMSMYSLLRNNPTPNEHEVEHCIDGNLCRCTGYRPILEAFKTFCPGESEEKSAKSNGCCNGTSPAPYNPSSEMEFPPQLLPSKYSSRDLQFQGSRCTWYRPTSMSSLLALKAQHPAAKIVVGNSELEIERKFRSSNWEVLVCTTHVPEMNELRNLSNGVHIGSAVTLSRIYDHLNQLLASKEEHSTYNFKAMLQQLRWFAGTPIRNVAAIGGNICNASPISDLNPVLMACGAVLTLIKVDGSTREISAKEFFKERMYRQTHLGPDELLLSVFVPETKPMEFSQGYKVSRRRDDDIAIVTAGLRVRLEQKPEGFVVVDCGLAYGGMAASSVNAKKTEEFLKGKTMSHELIRQALEVLPDDLPLADNAPGGMIEFRKTLSASFLFKFGIFVLQQIAPAAVDPAEQSAGIPYSRPVSSGLQHYTETGHKIIMDPAGQAMTGPFDVEGGVGKAVKHLAGDLHVTGEAVYVDDMPNPPGGLYGGLVLSQKSRARLVSVDPSPALALAGVHGYFDHKDVEGNNVFGAVIWDEEVFATKEVFTTGQVIGIVVADSAILARQAASMVKVEYEVLDAILSIEEAVAAESFIGDEGKIESGNVDEAMAKAEKQISGEVRIGGQEHFYLETQASLVVPGENNEFIVHTSSQNPTKTANYVAHVLGIPKAKVVCKVKRMGGGFGGKETRNVFISMACAVAAKKLNRSVRIMLDRDHDMCISGQRHPFLSKYKVGFNKDGLITAVDVKLYSNGGMSLDLSRPVLERAMFHIENAYSIPNVRVTGRVCRTNLPSNTAFRGFGGPQGMMACEAYMEHVARELGVHADEIRAKNLYPTRGGVTPYRQELVDCHLREMWAELQSSCDYTRRRAEVDEFNKKNKWKKRGISMMPVKFGMSFTAKFMNQASALVHVYTDGTVLVSHGGTEMGQGLHTKMCQIAASELGVSLDKVFVTETATDKCANTHPTAASVGADLNGFAVQDACKQIAARLERFRQAKPGATLAEIAMAAWLDRVDLTAHGFYKTPDIGYNFQTGEGRAFHYFAYGVACSEVEVDVLTGDFSTLRADILHDVGDSLNPAVDVGQVEGAFVQGMGLFTLEELVWMNNGQLFTRGPSTYKIPSANDIPIDMRVKLFENCPNRRTIYSSKGVGEPPLNLAISVFNAIREAVGAARRDAGKEGHFRMDTPASCERIRLAMGDFILGKYAASDVLAKGSW</sequence>
<dbReference type="PROSITE" id="PS51387">
    <property type="entry name" value="FAD_PCMH"/>
    <property type="match status" value="1"/>
</dbReference>
<feature type="binding site" evidence="20">
    <location>
        <position position="1131"/>
    </location>
    <ligand>
        <name>Mo-molybdopterin</name>
        <dbReference type="ChEBI" id="CHEBI:71302"/>
    </ligand>
    <ligandPart>
        <name>Mo</name>
        <dbReference type="ChEBI" id="CHEBI:28685"/>
    </ligandPart>
</feature>
<feature type="binding site" evidence="20">
    <location>
        <position position="963"/>
    </location>
    <ligand>
        <name>Mo-molybdopterin</name>
        <dbReference type="ChEBI" id="CHEBI:71302"/>
    </ligand>
    <ligandPart>
        <name>Mo</name>
        <dbReference type="ChEBI" id="CHEBI:28685"/>
    </ligandPart>
</feature>
<dbReference type="HOGENOM" id="CLU_001681_1_2_1"/>
<comment type="cofactor">
    <cofactor evidence="1 19">
        <name>FAD</name>
        <dbReference type="ChEBI" id="CHEBI:57692"/>
    </cofactor>
</comment>
<dbReference type="SUPFAM" id="SSF54292">
    <property type="entry name" value="2Fe-2S ferredoxin-like"/>
    <property type="match status" value="1"/>
</dbReference>
<dbReference type="Proteomes" id="UP000011087">
    <property type="component" value="Unassembled WGS sequence"/>
</dbReference>
<dbReference type="GeneID" id="17296900"/>
<gene>
    <name evidence="24" type="ORF">GUITHDRAFT_164776</name>
</gene>
<dbReference type="SUPFAM" id="SSF55447">
    <property type="entry name" value="CO dehydrogenase flavoprotein C-terminal domain-like"/>
    <property type="match status" value="1"/>
</dbReference>
<dbReference type="GO" id="GO:0005777">
    <property type="term" value="C:peroxisome"/>
    <property type="evidence" value="ECO:0007669"/>
    <property type="project" value="UniProtKB-SubCell"/>
</dbReference>
<feature type="binding site" evidence="19">
    <location>
        <position position="931"/>
    </location>
    <ligand>
        <name>substrate</name>
    </ligand>
</feature>
<dbReference type="SMART" id="SM01008">
    <property type="entry name" value="Ald_Xan_dh_C"/>
    <property type="match status" value="1"/>
</dbReference>
<dbReference type="Pfam" id="PF01799">
    <property type="entry name" value="Fer2_2"/>
    <property type="match status" value="1"/>
</dbReference>
<dbReference type="Gene3D" id="3.10.20.30">
    <property type="match status" value="1"/>
</dbReference>
<dbReference type="Gene3D" id="3.30.390.50">
    <property type="entry name" value="CO dehydrogenase flavoprotein, C-terminal domain"/>
    <property type="match status" value="1"/>
</dbReference>
<feature type="binding site" evidence="20">
    <location>
        <position position="101"/>
    </location>
    <ligand>
        <name>[2Fe-2S] cluster</name>
        <dbReference type="ChEBI" id="CHEBI:190135"/>
        <label>1</label>
    </ligand>
</feature>
<dbReference type="FunFam" id="3.30.365.10:FF:000003">
    <property type="entry name" value="Aldehyde oxidase 1"/>
    <property type="match status" value="1"/>
</dbReference>
<dbReference type="Pfam" id="PF00111">
    <property type="entry name" value="Fer2"/>
    <property type="match status" value="1"/>
</dbReference>
<evidence type="ECO:0000256" key="17">
    <source>
        <dbReference type="ARBA" id="ARBA00049517"/>
    </source>
</evidence>
<name>L1IV13_GUITC</name>
<dbReference type="InterPro" id="IPR016167">
    <property type="entry name" value="FAD-bd_PCMH_sub1"/>
</dbReference>
<dbReference type="InterPro" id="IPR006058">
    <property type="entry name" value="2Fe2S_fd_BS"/>
</dbReference>
<dbReference type="PROSITE" id="PS00197">
    <property type="entry name" value="2FE2S_FER_1"/>
    <property type="match status" value="1"/>
</dbReference>
<feature type="binding site" evidence="20">
    <location>
        <position position="106"/>
    </location>
    <ligand>
        <name>[2Fe-2S] cluster</name>
        <dbReference type="ChEBI" id="CHEBI:190135"/>
        <label>1</label>
    </ligand>
</feature>
<dbReference type="FunFam" id="3.30.365.10:FF:000002">
    <property type="entry name" value="Xanthine dehydrogenase oxidase"/>
    <property type="match status" value="1"/>
</dbReference>
<accession>L1IV13</accession>
<evidence type="ECO:0000256" key="2">
    <source>
        <dbReference type="ARBA" id="ARBA00004275"/>
    </source>
</evidence>
<dbReference type="Pfam" id="PF20256">
    <property type="entry name" value="MoCoBD_2"/>
    <property type="match status" value="1"/>
</dbReference>
<comment type="catalytic activity">
    <reaction evidence="17">
        <text>hypoxanthine + NAD(+) + H2O = xanthine + NADH + H(+)</text>
        <dbReference type="Rhea" id="RHEA:24670"/>
        <dbReference type="ChEBI" id="CHEBI:15377"/>
        <dbReference type="ChEBI" id="CHEBI:15378"/>
        <dbReference type="ChEBI" id="CHEBI:17368"/>
        <dbReference type="ChEBI" id="CHEBI:17712"/>
        <dbReference type="ChEBI" id="CHEBI:57540"/>
        <dbReference type="ChEBI" id="CHEBI:57945"/>
        <dbReference type="EC" id="1.17.1.4"/>
    </reaction>
</comment>
<feature type="binding site" evidence="20">
    <location>
        <position position="206"/>
    </location>
    <ligand>
        <name>[2Fe-2S] cluster</name>
        <dbReference type="ChEBI" id="CHEBI:190135"/>
        <label>2</label>
    </ligand>
</feature>
<dbReference type="GO" id="GO:0051537">
    <property type="term" value="F:2 iron, 2 sulfur cluster binding"/>
    <property type="evidence" value="ECO:0007669"/>
    <property type="project" value="UniProtKB-KW"/>
</dbReference>
<dbReference type="FunFam" id="3.90.1170.50:FF:000001">
    <property type="entry name" value="Aldehyde oxidase 1"/>
    <property type="match status" value="1"/>
</dbReference>
<keyword evidence="7 20" id="KW-0001">2Fe-2S</keyword>
<dbReference type="InterPro" id="IPR037165">
    <property type="entry name" value="AldOxase/xan_DH_Mopterin-bd_sf"/>
</dbReference>
<evidence type="ECO:0000256" key="1">
    <source>
        <dbReference type="ARBA" id="ARBA00001974"/>
    </source>
</evidence>
<dbReference type="InterPro" id="IPR036856">
    <property type="entry name" value="Ald_Oxase/Xan_DH_a/b_sf"/>
</dbReference>
<feature type="binding site" evidence="19">
    <location>
        <begin position="297"/>
        <end position="304"/>
    </location>
    <ligand>
        <name>FAD</name>
        <dbReference type="ChEBI" id="CHEBI:57692"/>
    </ligand>
</feature>
<keyword evidence="6" id="KW-0285">Flavoprotein</keyword>
<feature type="binding site" evidence="19">
    <location>
        <position position="1062"/>
    </location>
    <ligand>
        <name>substrate</name>
    </ligand>
</feature>
<evidence type="ECO:0000256" key="20">
    <source>
        <dbReference type="PIRSR" id="PIRSR000127-3"/>
    </source>
</evidence>
<keyword evidence="10" id="KW-0560">Oxidoreductase</keyword>
<feature type="binding site" evidence="20">
    <location>
        <position position="174"/>
    </location>
    <ligand>
        <name>[2Fe-2S] cluster</name>
        <dbReference type="ChEBI" id="CHEBI:190135"/>
        <label>2</label>
    </ligand>
</feature>
<dbReference type="InterPro" id="IPR046867">
    <property type="entry name" value="AldOxase/xan_DH_MoCoBD2"/>
</dbReference>
<dbReference type="InterPro" id="IPR036683">
    <property type="entry name" value="CO_DH_flav_C_dom_sf"/>
</dbReference>
<comment type="cofactor">
    <cofactor evidence="15">
        <name>[2Fe-2S] cluster</name>
        <dbReference type="ChEBI" id="CHEBI:190135"/>
    </cofactor>
</comment>
<evidence type="ECO:0000259" key="23">
    <source>
        <dbReference type="PROSITE" id="PS51387"/>
    </source>
</evidence>
<feature type="binding site" evidence="19">
    <location>
        <position position="446"/>
    </location>
    <ligand>
        <name>FAD</name>
        <dbReference type="ChEBI" id="CHEBI:57692"/>
    </ligand>
</feature>
<keyword evidence="5 20" id="KW-0500">Molybdenum</keyword>
<feature type="binding site" evidence="19">
    <location>
        <position position="400"/>
    </location>
    <ligand>
        <name>FAD</name>
        <dbReference type="ChEBI" id="CHEBI:57692"/>
    </ligand>
</feature>
<comment type="catalytic activity">
    <reaction evidence="16">
        <text>xanthine + NAD(+) + H2O = urate + NADH + H(+)</text>
        <dbReference type="Rhea" id="RHEA:16669"/>
        <dbReference type="ChEBI" id="CHEBI:15377"/>
        <dbReference type="ChEBI" id="CHEBI:15378"/>
        <dbReference type="ChEBI" id="CHEBI:17712"/>
        <dbReference type="ChEBI" id="CHEBI:17775"/>
        <dbReference type="ChEBI" id="CHEBI:57540"/>
        <dbReference type="ChEBI" id="CHEBI:57945"/>
        <dbReference type="EC" id="1.17.1.4"/>
    </reaction>
</comment>
<organism evidence="24">
    <name type="scientific">Guillardia theta (strain CCMP2712)</name>
    <name type="common">Cryptophyte</name>
    <dbReference type="NCBI Taxonomy" id="905079"/>
    <lineage>
        <taxon>Eukaryota</taxon>
        <taxon>Cryptophyceae</taxon>
        <taxon>Pyrenomonadales</taxon>
        <taxon>Geminigeraceae</taxon>
        <taxon>Guillardia</taxon>
    </lineage>
</organism>
<evidence type="ECO:0000256" key="5">
    <source>
        <dbReference type="ARBA" id="ARBA00022505"/>
    </source>
</evidence>
<evidence type="ECO:0000256" key="4">
    <source>
        <dbReference type="ARBA" id="ARBA00013123"/>
    </source>
</evidence>
<dbReference type="GO" id="GO:0005506">
    <property type="term" value="F:iron ion binding"/>
    <property type="evidence" value="ECO:0007669"/>
    <property type="project" value="InterPro"/>
</dbReference>
<evidence type="ECO:0000256" key="6">
    <source>
        <dbReference type="ARBA" id="ARBA00022630"/>
    </source>
</evidence>
<dbReference type="OMA" id="PHPTQER"/>
<feature type="chain" id="PRO_5008770462" description="xanthine dehydrogenase" evidence="21">
    <location>
        <begin position="17"/>
        <end position="1377"/>
    </location>
</feature>
<dbReference type="Gene3D" id="3.30.465.10">
    <property type="match status" value="1"/>
</dbReference>
<dbReference type="NCBIfam" id="TIGR02963">
    <property type="entry name" value="xanthine_xdhA"/>
    <property type="match status" value="1"/>
</dbReference>
<evidence type="ECO:0000256" key="12">
    <source>
        <dbReference type="ARBA" id="ARBA00023014"/>
    </source>
</evidence>
<dbReference type="SUPFAM" id="SSF47741">
    <property type="entry name" value="CO dehydrogenase ISP C-domain like"/>
    <property type="match status" value="1"/>
</dbReference>
<keyword evidence="9 19" id="KW-0274">FAD</keyword>
<dbReference type="SUPFAM" id="SSF56003">
    <property type="entry name" value="Molybdenum cofactor-binding domain"/>
    <property type="match status" value="1"/>
</dbReference>
<reference evidence="25" key="3">
    <citation type="submission" date="2015-06" db="UniProtKB">
        <authorList>
            <consortium name="EnsemblProtists"/>
        </authorList>
    </citation>
    <scope>IDENTIFICATION</scope>
</reference>
<feature type="binding site" evidence="19">
    <location>
        <position position="377"/>
    </location>
    <ligand>
        <name>FAD</name>
        <dbReference type="ChEBI" id="CHEBI:57692"/>
    </ligand>
</feature>
<dbReference type="InterPro" id="IPR016166">
    <property type="entry name" value="FAD-bd_PCMH"/>
</dbReference>
<dbReference type="PIRSF" id="PIRSF000127">
    <property type="entry name" value="Xanthine_DH"/>
    <property type="match status" value="1"/>
</dbReference>
<dbReference type="Gene3D" id="3.30.43.10">
    <property type="entry name" value="Uridine Diphospho-n-acetylenolpyruvylglucosamine Reductase, domain 2"/>
    <property type="match status" value="1"/>
</dbReference>
<dbReference type="Gene3D" id="3.90.1170.50">
    <property type="entry name" value="Aldehyde oxidase/xanthine dehydrogenase, a/b hammerhead"/>
    <property type="match status" value="1"/>
</dbReference>
<dbReference type="InterPro" id="IPR016208">
    <property type="entry name" value="Ald_Oxase/xanthine_DH-like"/>
</dbReference>
<dbReference type="InterPro" id="IPR014309">
    <property type="entry name" value="Xanthine_DH_Mopterin-bd_su"/>
</dbReference>
<dbReference type="PANTHER" id="PTHR45444">
    <property type="entry name" value="XANTHINE DEHYDROGENASE"/>
    <property type="match status" value="1"/>
</dbReference>
<dbReference type="OrthoDB" id="8300278at2759"/>
<dbReference type="Gene3D" id="3.30.365.10">
    <property type="entry name" value="Aldehyde oxidase/xanthine dehydrogenase, molybdopterin binding domain"/>
    <property type="match status" value="4"/>
</dbReference>
<reference evidence="24 26" key="1">
    <citation type="journal article" date="2012" name="Nature">
        <title>Algal genomes reveal evolutionary mosaicism and the fate of nucleomorphs.</title>
        <authorList>
            <consortium name="DOE Joint Genome Institute"/>
            <person name="Curtis B.A."/>
            <person name="Tanifuji G."/>
            <person name="Burki F."/>
            <person name="Gruber A."/>
            <person name="Irimia M."/>
            <person name="Maruyama S."/>
            <person name="Arias M.C."/>
            <person name="Ball S.G."/>
            <person name="Gile G.H."/>
            <person name="Hirakawa Y."/>
            <person name="Hopkins J.F."/>
            <person name="Kuo A."/>
            <person name="Rensing S.A."/>
            <person name="Schmutz J."/>
            <person name="Symeonidi A."/>
            <person name="Elias M."/>
            <person name="Eveleigh R.J."/>
            <person name="Herman E.K."/>
            <person name="Klute M.J."/>
            <person name="Nakayama T."/>
            <person name="Obornik M."/>
            <person name="Reyes-Prieto A."/>
            <person name="Armbrust E.V."/>
            <person name="Aves S.J."/>
            <person name="Beiko R.G."/>
            <person name="Coutinho P."/>
            <person name="Dacks J.B."/>
            <person name="Durnford D.G."/>
            <person name="Fast N.M."/>
            <person name="Green B.R."/>
            <person name="Grisdale C.J."/>
            <person name="Hempel F."/>
            <person name="Henrissat B."/>
            <person name="Hoppner M.P."/>
            <person name="Ishida K."/>
            <person name="Kim E."/>
            <person name="Koreny L."/>
            <person name="Kroth P.G."/>
            <person name="Liu Y."/>
            <person name="Malik S.B."/>
            <person name="Maier U.G."/>
            <person name="McRose D."/>
            <person name="Mock T."/>
            <person name="Neilson J.A."/>
            <person name="Onodera N.T."/>
            <person name="Poole A.M."/>
            <person name="Pritham E.J."/>
            <person name="Richards T.A."/>
            <person name="Rocap G."/>
            <person name="Roy S.W."/>
            <person name="Sarai C."/>
            <person name="Schaack S."/>
            <person name="Shirato S."/>
            <person name="Slamovits C.H."/>
            <person name="Spencer D.F."/>
            <person name="Suzuki S."/>
            <person name="Worden A.Z."/>
            <person name="Zauner S."/>
            <person name="Barry K."/>
            <person name="Bell C."/>
            <person name="Bharti A.K."/>
            <person name="Crow J.A."/>
            <person name="Grimwood J."/>
            <person name="Kramer R."/>
            <person name="Lindquist E."/>
            <person name="Lucas S."/>
            <person name="Salamov A."/>
            <person name="McFadden G.I."/>
            <person name="Lane C.E."/>
            <person name="Keeling P.J."/>
            <person name="Gray M.W."/>
            <person name="Grigoriev I.V."/>
            <person name="Archibald J.M."/>
        </authorList>
    </citation>
    <scope>NUCLEOTIDE SEQUENCE</scope>
    <source>
        <strain evidence="24 26">CCMP2712</strain>
    </source>
</reference>
<dbReference type="FunFam" id="3.30.43.10:FF:000001">
    <property type="entry name" value="Xanthine dehydrogenase/oxidase"/>
    <property type="match status" value="1"/>
</dbReference>
<dbReference type="Pfam" id="PF01315">
    <property type="entry name" value="Ald_Xan_dh_C"/>
    <property type="match status" value="1"/>
</dbReference>
<keyword evidence="14" id="KW-0576">Peroxisome</keyword>
<evidence type="ECO:0000256" key="21">
    <source>
        <dbReference type="SAM" id="SignalP"/>
    </source>
</evidence>
<dbReference type="InterPro" id="IPR012675">
    <property type="entry name" value="Beta-grasp_dom_sf"/>
</dbReference>
<dbReference type="PaxDb" id="55529-EKX40101"/>
<comment type="cofactor">
    <cofactor evidence="20">
        <name>Mo-molybdopterin</name>
        <dbReference type="ChEBI" id="CHEBI:71302"/>
    </cofactor>
    <text evidence="20">Binds 1 Mo-molybdopterin (Mo-MPT) cofactor per subunit.</text>
</comment>
<dbReference type="KEGG" id="gtt:GUITHDRAFT_164776"/>
<dbReference type="GO" id="GO:0004854">
    <property type="term" value="F:xanthine dehydrogenase activity"/>
    <property type="evidence" value="ECO:0007669"/>
    <property type="project" value="UniProtKB-EC"/>
</dbReference>
<evidence type="ECO:0000256" key="18">
    <source>
        <dbReference type="PIRSR" id="PIRSR000127-1"/>
    </source>
</evidence>
<dbReference type="GO" id="GO:0006145">
    <property type="term" value="P:purine nucleobase catabolic process"/>
    <property type="evidence" value="ECO:0007669"/>
    <property type="project" value="UniProtKB-ARBA"/>
</dbReference>
<dbReference type="Pfam" id="PF03450">
    <property type="entry name" value="CO_deh_flav_C"/>
    <property type="match status" value="1"/>
</dbReference>
<evidence type="ECO:0000256" key="8">
    <source>
        <dbReference type="ARBA" id="ARBA00022723"/>
    </source>
</evidence>
<dbReference type="FunFam" id="3.30.365.10:FF:000004">
    <property type="entry name" value="Xanthine dehydrogenase oxidase"/>
    <property type="match status" value="1"/>
</dbReference>
<evidence type="ECO:0000256" key="11">
    <source>
        <dbReference type="ARBA" id="ARBA00023004"/>
    </source>
</evidence>
<evidence type="ECO:0000256" key="7">
    <source>
        <dbReference type="ARBA" id="ARBA00022714"/>
    </source>
</evidence>
<dbReference type="PROSITE" id="PS51085">
    <property type="entry name" value="2FE2S_FER_2"/>
    <property type="match status" value="1"/>
</dbReference>
<dbReference type="InterPro" id="IPR014307">
    <property type="entry name" value="Xanthine_DH_ssu"/>
</dbReference>
<feature type="binding site" evidence="19">
    <location>
        <position position="965"/>
    </location>
    <ligand>
        <name>substrate</name>
    </ligand>
</feature>
<keyword evidence="21" id="KW-0732">Signal</keyword>
<dbReference type="EMBL" id="JH993034">
    <property type="protein sequence ID" value="EKX40101.1"/>
    <property type="molecule type" value="Genomic_DNA"/>
</dbReference>
<dbReference type="InterPro" id="IPR016169">
    <property type="entry name" value="FAD-bd_PCMH_sub2"/>
</dbReference>
<dbReference type="FunFam" id="3.10.20.30:FF:000015">
    <property type="entry name" value="Aldehyde oxidase 1"/>
    <property type="match status" value="1"/>
</dbReference>
<evidence type="ECO:0000313" key="25">
    <source>
        <dbReference type="EnsemblProtists" id="EKX40101"/>
    </source>
</evidence>
<feature type="binding site" evidence="19">
    <location>
        <position position="464"/>
    </location>
    <ligand>
        <name>FAD</name>
        <dbReference type="ChEBI" id="CHEBI:57692"/>
    </ligand>
</feature>
<dbReference type="FunFam" id="3.30.465.10:FF:000004">
    <property type="entry name" value="Xanthine dehydrogenase/oxidase"/>
    <property type="match status" value="1"/>
</dbReference>
<keyword evidence="26" id="KW-1185">Reference proteome</keyword>
<feature type="signal peptide" evidence="21">
    <location>
        <begin position="1"/>
        <end position="16"/>
    </location>
</feature>
<feature type="binding site" evidence="20">
    <location>
        <position position="109"/>
    </location>
    <ligand>
        <name>[2Fe-2S] cluster</name>
        <dbReference type="ChEBI" id="CHEBI:190135"/>
        <label>1</label>
    </ligand>
</feature>
<comment type="cofactor">
    <cofactor evidence="20">
        <name>[2Fe-2S] cluster</name>
        <dbReference type="ChEBI" id="CHEBI:190135"/>
    </cofactor>
    <text evidence="20">Binds 2 [2Fe-2S] clusters.</text>
</comment>
<dbReference type="STRING" id="905079.L1IV13"/>
<proteinExistence type="inferred from homology"/>
<keyword evidence="13" id="KW-0520">NAD</keyword>
<evidence type="ECO:0000313" key="24">
    <source>
        <dbReference type="EMBL" id="EKX40101.1"/>
    </source>
</evidence>
<evidence type="ECO:0000256" key="14">
    <source>
        <dbReference type="ARBA" id="ARBA00023140"/>
    </source>
</evidence>
<evidence type="ECO:0000256" key="16">
    <source>
        <dbReference type="ARBA" id="ARBA00049017"/>
    </source>
</evidence>
<keyword evidence="12 20" id="KW-0411">Iron-sulfur</keyword>
<feature type="binding site" evidence="20">
    <location>
        <position position="208"/>
    </location>
    <ligand>
        <name>[2Fe-2S] cluster</name>
        <dbReference type="ChEBI" id="CHEBI:190135"/>
        <label>2</label>
    </ligand>
</feature>
<keyword evidence="11 20" id="KW-0408">Iron</keyword>
<dbReference type="GO" id="GO:0030151">
    <property type="term" value="F:molybdenum ion binding"/>
    <property type="evidence" value="ECO:0007669"/>
    <property type="project" value="InterPro"/>
</dbReference>
<keyword evidence="8 20" id="KW-0479">Metal-binding</keyword>
<dbReference type="EC" id="1.17.1.4" evidence="4"/>
<feature type="binding site" evidence="19">
    <location>
        <position position="853"/>
    </location>
    <ligand>
        <name>substrate</name>
    </ligand>
</feature>
<dbReference type="InterPro" id="IPR036884">
    <property type="entry name" value="2Fe-2S-bd_dom_sf"/>
</dbReference>
<dbReference type="InterPro" id="IPR002888">
    <property type="entry name" value="2Fe-2S-bd"/>
</dbReference>
<dbReference type="InterPro" id="IPR000674">
    <property type="entry name" value="Ald_Oxase/Xan_DH_a/b"/>
</dbReference>
<dbReference type="InterPro" id="IPR002346">
    <property type="entry name" value="Mopterin_DH_FAD-bd"/>
</dbReference>
<dbReference type="InterPro" id="IPR001041">
    <property type="entry name" value="2Fe-2S_ferredoxin-type"/>
</dbReference>
<feature type="domain" description="2Fe-2S ferredoxin-type" evidence="22">
    <location>
        <begin position="60"/>
        <end position="149"/>
    </location>
</feature>
<dbReference type="Gene3D" id="1.10.150.120">
    <property type="entry name" value="[2Fe-2S]-binding domain"/>
    <property type="match status" value="1"/>
</dbReference>
<reference evidence="26" key="2">
    <citation type="submission" date="2012-11" db="EMBL/GenBank/DDBJ databases">
        <authorList>
            <person name="Kuo A."/>
            <person name="Curtis B.A."/>
            <person name="Tanifuji G."/>
            <person name="Burki F."/>
            <person name="Gruber A."/>
            <person name="Irimia M."/>
            <person name="Maruyama S."/>
            <person name="Arias M.C."/>
            <person name="Ball S.G."/>
            <person name="Gile G.H."/>
            <person name="Hirakawa Y."/>
            <person name="Hopkins J.F."/>
            <person name="Rensing S.A."/>
            <person name="Schmutz J."/>
            <person name="Symeonidi A."/>
            <person name="Elias M."/>
            <person name="Eveleigh R.J."/>
            <person name="Herman E.K."/>
            <person name="Klute M.J."/>
            <person name="Nakayama T."/>
            <person name="Obornik M."/>
            <person name="Reyes-Prieto A."/>
            <person name="Armbrust E.V."/>
            <person name="Aves S.J."/>
            <person name="Beiko R.G."/>
            <person name="Coutinho P."/>
            <person name="Dacks J.B."/>
            <person name="Durnford D.G."/>
            <person name="Fast N.M."/>
            <person name="Green B.R."/>
            <person name="Grisdale C."/>
            <person name="Hempe F."/>
            <person name="Henrissat B."/>
            <person name="Hoppner M.P."/>
            <person name="Ishida K.-I."/>
            <person name="Kim E."/>
            <person name="Koreny L."/>
            <person name="Kroth P.G."/>
            <person name="Liu Y."/>
            <person name="Malik S.-B."/>
            <person name="Maier U.G."/>
            <person name="McRose D."/>
            <person name="Mock T."/>
            <person name="Neilson J.A."/>
            <person name="Onodera N.T."/>
            <person name="Poole A.M."/>
            <person name="Pritham E.J."/>
            <person name="Richards T.A."/>
            <person name="Rocap G."/>
            <person name="Roy S.W."/>
            <person name="Sarai C."/>
            <person name="Schaack S."/>
            <person name="Shirato S."/>
            <person name="Slamovits C.H."/>
            <person name="Spencer D.F."/>
            <person name="Suzuki S."/>
            <person name="Worden A.Z."/>
            <person name="Zauner S."/>
            <person name="Barry K."/>
            <person name="Bell C."/>
            <person name="Bharti A.K."/>
            <person name="Crow J.A."/>
            <person name="Grimwood J."/>
            <person name="Kramer R."/>
            <person name="Lindquist E."/>
            <person name="Lucas S."/>
            <person name="Salamov A."/>
            <person name="McFadden G.I."/>
            <person name="Lane C.E."/>
            <person name="Keeling P.J."/>
            <person name="Gray M.W."/>
            <person name="Grigoriev I.V."/>
            <person name="Archibald J.M."/>
        </authorList>
    </citation>
    <scope>NUCLEOTIDE SEQUENCE</scope>
    <source>
        <strain evidence="26">CCMP2712</strain>
    </source>
</reference>
<dbReference type="InterPro" id="IPR036010">
    <property type="entry name" value="2Fe-2S_ferredoxin-like_sf"/>
</dbReference>
<feature type="active site" description="Proton acceptor" evidence="18">
    <location>
        <position position="1313"/>
    </location>
</feature>
<feature type="binding site" evidence="20">
    <location>
        <position position="818"/>
    </location>
    <ligand>
        <name>Mo-molybdopterin</name>
        <dbReference type="ChEBI" id="CHEBI:71302"/>
    </ligand>
    <ligandPart>
        <name>Mo</name>
        <dbReference type="ChEBI" id="CHEBI:28685"/>
    </ligandPart>
</feature>
<dbReference type="PANTHER" id="PTHR45444:SF3">
    <property type="entry name" value="XANTHINE DEHYDROGENASE"/>
    <property type="match status" value="1"/>
</dbReference>
<dbReference type="RefSeq" id="XP_005827081.1">
    <property type="nucleotide sequence ID" value="XM_005827024.1"/>
</dbReference>
<dbReference type="EnsemblProtists" id="EKX40101">
    <property type="protein sequence ID" value="EKX40101"/>
    <property type="gene ID" value="GUITHDRAFT_164776"/>
</dbReference>
<dbReference type="InterPro" id="IPR036318">
    <property type="entry name" value="FAD-bd_PCMH-like_sf"/>
</dbReference>
<dbReference type="eggNOG" id="KOG0430">
    <property type="taxonomic scope" value="Eukaryota"/>
</dbReference>
<evidence type="ECO:0000256" key="15">
    <source>
        <dbReference type="ARBA" id="ARBA00034078"/>
    </source>
</evidence>
<dbReference type="NCBIfam" id="TIGR02965">
    <property type="entry name" value="xanthine_xdhB"/>
    <property type="match status" value="1"/>
</dbReference>
<comment type="similarity">
    <text evidence="3">Belongs to the xanthine dehydrogenase family.</text>
</comment>
<evidence type="ECO:0000313" key="26">
    <source>
        <dbReference type="Proteomes" id="UP000011087"/>
    </source>
</evidence>
<feature type="binding site" evidence="20">
    <location>
        <position position="849"/>
    </location>
    <ligand>
        <name>Mo-molybdopterin</name>
        <dbReference type="ChEBI" id="CHEBI:71302"/>
    </ligand>
    <ligandPart>
        <name>Mo</name>
        <dbReference type="ChEBI" id="CHEBI:28685"/>
    </ligandPart>
</feature>
<feature type="binding site" evidence="20">
    <location>
        <position position="171"/>
    </location>
    <ligand>
        <name>[2Fe-2S] cluster</name>
        <dbReference type="ChEBI" id="CHEBI:190135"/>
        <label>2</label>
    </ligand>
</feature>